<reference evidence="2 3" key="1">
    <citation type="submission" date="2017-12" db="EMBL/GenBank/DDBJ databases">
        <title>Comparative genomics of Botrytis spp.</title>
        <authorList>
            <person name="Valero-Jimenez C.A."/>
            <person name="Tapia P."/>
            <person name="Veloso J."/>
            <person name="Silva-Moreno E."/>
            <person name="Staats M."/>
            <person name="Valdes J.H."/>
            <person name="Van Kan J.A.L."/>
        </authorList>
    </citation>
    <scope>NUCLEOTIDE SEQUENCE [LARGE SCALE GENOMIC DNA]</scope>
    <source>
        <strain evidence="2 3">Bt9001</strain>
    </source>
</reference>
<feature type="compositionally biased region" description="Polar residues" evidence="1">
    <location>
        <begin position="299"/>
        <end position="315"/>
    </location>
</feature>
<keyword evidence="3" id="KW-1185">Reference proteome</keyword>
<proteinExistence type="predicted"/>
<feature type="region of interest" description="Disordered" evidence="1">
    <location>
        <begin position="299"/>
        <end position="323"/>
    </location>
</feature>
<evidence type="ECO:0000256" key="1">
    <source>
        <dbReference type="SAM" id="MobiDB-lite"/>
    </source>
</evidence>
<dbReference type="EMBL" id="PQXH01000125">
    <property type="protein sequence ID" value="TGO10788.1"/>
    <property type="molecule type" value="Genomic_DNA"/>
</dbReference>
<comment type="caution">
    <text evidence="2">The sequence shown here is derived from an EMBL/GenBank/DDBJ whole genome shotgun (WGS) entry which is preliminary data.</text>
</comment>
<evidence type="ECO:0000313" key="3">
    <source>
        <dbReference type="Proteomes" id="UP000297777"/>
    </source>
</evidence>
<sequence>MPYSSYYIPLRGSSMAKNYRFTPRDPAEVPGIFEATPDMTNDVKARLYTILAFRDRVHAAPIGDAHHISCHAMLGVAHQVQDQQSKKIFNRMYLDTTEDKLEAEPRTVVINDLNTQIANSCKLYKGFVTIAEEFELFLYRLRSAHPQILSRIPSHRLSDMINDLEFVYMHHFSAALLDHEVNLCMENPKYGALTPGIRGAIGPDELPMESRFCIPTADEEAAQNAAGRDPAIVARESAIEEVAQFATDKDPASGVHESIHGNIRPPIYGTVSGQFVTYDSLQLLLPGITRNVSCCTATASRSTGGNAVPGQNSSAGGHGCDRG</sequence>
<protein>
    <submittedName>
        <fullName evidence="2">Uncharacterized protein</fullName>
    </submittedName>
</protein>
<dbReference type="AlphaFoldDB" id="A0A4Z1EJP9"/>
<gene>
    <name evidence="2" type="ORF">BTUL_0125g00010</name>
</gene>
<evidence type="ECO:0000313" key="2">
    <source>
        <dbReference type="EMBL" id="TGO10788.1"/>
    </source>
</evidence>
<organism evidence="2 3">
    <name type="scientific">Botrytis tulipae</name>
    <dbReference type="NCBI Taxonomy" id="87230"/>
    <lineage>
        <taxon>Eukaryota</taxon>
        <taxon>Fungi</taxon>
        <taxon>Dikarya</taxon>
        <taxon>Ascomycota</taxon>
        <taxon>Pezizomycotina</taxon>
        <taxon>Leotiomycetes</taxon>
        <taxon>Helotiales</taxon>
        <taxon>Sclerotiniaceae</taxon>
        <taxon>Botrytis</taxon>
    </lineage>
</organism>
<dbReference type="Proteomes" id="UP000297777">
    <property type="component" value="Unassembled WGS sequence"/>
</dbReference>
<name>A0A4Z1EJP9_9HELO</name>
<accession>A0A4Z1EJP9</accession>